<dbReference type="EMBL" id="QJJV01000002">
    <property type="protein sequence ID" value="PXX19890.1"/>
    <property type="molecule type" value="Genomic_DNA"/>
</dbReference>
<accession>A0ABX5MVY4</accession>
<protein>
    <recommendedName>
        <fullName evidence="3">ABC transporter substrate-binding protein</fullName>
    </recommendedName>
</protein>
<name>A0ABX5MVY4_9BURK</name>
<evidence type="ECO:0000313" key="1">
    <source>
        <dbReference type="EMBL" id="PXX19890.1"/>
    </source>
</evidence>
<organism evidence="1 2">
    <name type="scientific">Paraburkholderia tropica</name>
    <dbReference type="NCBI Taxonomy" id="92647"/>
    <lineage>
        <taxon>Bacteria</taxon>
        <taxon>Pseudomonadati</taxon>
        <taxon>Pseudomonadota</taxon>
        <taxon>Betaproteobacteria</taxon>
        <taxon>Burkholderiales</taxon>
        <taxon>Burkholderiaceae</taxon>
        <taxon>Paraburkholderia</taxon>
    </lineage>
</organism>
<sequence>MTRHTTPSLRLRAPVMIAALAGLWSAGALAQATDVKIGSPPR</sequence>
<proteinExistence type="predicted"/>
<gene>
    <name evidence="1" type="ORF">C7400_102315</name>
</gene>
<comment type="caution">
    <text evidence="1">The sequence shown here is derived from an EMBL/GenBank/DDBJ whole genome shotgun (WGS) entry which is preliminary data.</text>
</comment>
<keyword evidence="2" id="KW-1185">Reference proteome</keyword>
<evidence type="ECO:0000313" key="2">
    <source>
        <dbReference type="Proteomes" id="UP000247515"/>
    </source>
</evidence>
<reference evidence="1 2" key="1">
    <citation type="submission" date="2018-05" db="EMBL/GenBank/DDBJ databases">
        <title>Genomic Encyclopedia of Type Strains, Phase IV (KMG-V): Genome sequencing to study the core and pangenomes of soil and plant-associated prokaryotes.</title>
        <authorList>
            <person name="Whitman W."/>
        </authorList>
    </citation>
    <scope>NUCLEOTIDE SEQUENCE [LARGE SCALE GENOMIC DNA]</scope>
    <source>
        <strain evidence="1 2">SIr-6563</strain>
    </source>
</reference>
<evidence type="ECO:0008006" key="3">
    <source>
        <dbReference type="Google" id="ProtNLM"/>
    </source>
</evidence>
<dbReference type="Proteomes" id="UP000247515">
    <property type="component" value="Unassembled WGS sequence"/>
</dbReference>